<dbReference type="RefSeq" id="WP_142582614.1">
    <property type="nucleotide sequence ID" value="NZ_CABFPH010000017.1"/>
</dbReference>
<organism evidence="1 2">
    <name type="scientific">Methylobacterium symbioticum</name>
    <dbReference type="NCBI Taxonomy" id="2584084"/>
    <lineage>
        <taxon>Bacteria</taxon>
        <taxon>Pseudomonadati</taxon>
        <taxon>Pseudomonadota</taxon>
        <taxon>Alphaproteobacteria</taxon>
        <taxon>Hyphomicrobiales</taxon>
        <taxon>Methylobacteriaceae</taxon>
        <taxon>Methylobacterium</taxon>
    </lineage>
</organism>
<evidence type="ECO:0008006" key="3">
    <source>
        <dbReference type="Google" id="ProtNLM"/>
    </source>
</evidence>
<dbReference type="AlphaFoldDB" id="A0A509EDA2"/>
<dbReference type="OrthoDB" id="7997311at2"/>
<name>A0A509EDA2_9HYPH</name>
<reference evidence="1 2" key="1">
    <citation type="submission" date="2019-06" db="EMBL/GenBank/DDBJ databases">
        <authorList>
            <person name="Rodrigo-Torres L."/>
            <person name="Arahal R. D."/>
            <person name="Lucena T."/>
        </authorList>
    </citation>
    <scope>NUCLEOTIDE SEQUENCE [LARGE SCALE GENOMIC DNA]</scope>
    <source>
        <strain evidence="1 2">SB0023/3</strain>
    </source>
</reference>
<dbReference type="EMBL" id="CABFPH010000017">
    <property type="protein sequence ID" value="VUD71143.1"/>
    <property type="molecule type" value="Genomic_DNA"/>
</dbReference>
<gene>
    <name evidence="1" type="ORF">MET9862_01718</name>
</gene>
<dbReference type="Proteomes" id="UP000410984">
    <property type="component" value="Unassembled WGS sequence"/>
</dbReference>
<evidence type="ECO:0000313" key="1">
    <source>
        <dbReference type="EMBL" id="VUD71143.1"/>
    </source>
</evidence>
<accession>A0A509EDA2</accession>
<protein>
    <recommendedName>
        <fullName evidence="3">TonB C-terminal domain-containing protein</fullName>
    </recommendedName>
</protein>
<evidence type="ECO:0000313" key="2">
    <source>
        <dbReference type="Proteomes" id="UP000410984"/>
    </source>
</evidence>
<keyword evidence="2" id="KW-1185">Reference proteome</keyword>
<proteinExistence type="predicted"/>
<sequence length="137" mass="14322">MARLLGGIERARSGAALLVVIGLAIGPISAARAEPASTLQEMWARLGTCTGRIRMPKEASGSEVTVLFTVRRDGSLQGRPRIPHSRLVGDEPSRRDFVAAALGALGACFPLPLTEGLGGAVAGRPFRYRITSGTRGA</sequence>